<dbReference type="Pfam" id="PF00023">
    <property type="entry name" value="Ank"/>
    <property type="match status" value="1"/>
</dbReference>
<feature type="region of interest" description="Disordered" evidence="3">
    <location>
        <begin position="52"/>
        <end position="83"/>
    </location>
</feature>
<reference evidence="4" key="1">
    <citation type="submission" date="2014-11" db="EMBL/GenBank/DDBJ databases">
        <authorList>
            <person name="Otto D Thomas"/>
            <person name="Naeem Raeece"/>
        </authorList>
    </citation>
    <scope>NUCLEOTIDE SEQUENCE</scope>
</reference>
<dbReference type="AlphaFoldDB" id="A0A0G4IA90"/>
<organism evidence="4">
    <name type="scientific">Chromera velia CCMP2878</name>
    <dbReference type="NCBI Taxonomy" id="1169474"/>
    <lineage>
        <taxon>Eukaryota</taxon>
        <taxon>Sar</taxon>
        <taxon>Alveolata</taxon>
        <taxon>Colpodellida</taxon>
        <taxon>Chromeraceae</taxon>
        <taxon>Chromera</taxon>
    </lineage>
</organism>
<dbReference type="SMART" id="SM00248">
    <property type="entry name" value="ANK"/>
    <property type="match status" value="8"/>
</dbReference>
<dbReference type="PhylomeDB" id="A0A0G4IA90"/>
<keyword evidence="1" id="KW-0677">Repeat</keyword>
<evidence type="ECO:0000256" key="3">
    <source>
        <dbReference type="SAM" id="MobiDB-lite"/>
    </source>
</evidence>
<evidence type="ECO:0000313" key="4">
    <source>
        <dbReference type="EMBL" id="CEM53957.1"/>
    </source>
</evidence>
<dbReference type="EMBL" id="CDMZ01005743">
    <property type="protein sequence ID" value="CEM53957.1"/>
    <property type="molecule type" value="Genomic_DNA"/>
</dbReference>
<feature type="region of interest" description="Disordered" evidence="3">
    <location>
        <begin position="1064"/>
        <end position="1103"/>
    </location>
</feature>
<keyword evidence="2" id="KW-0040">ANK repeat</keyword>
<dbReference type="Gene3D" id="1.25.40.20">
    <property type="entry name" value="Ankyrin repeat-containing domain"/>
    <property type="match status" value="2"/>
</dbReference>
<evidence type="ECO:0000256" key="1">
    <source>
        <dbReference type="ARBA" id="ARBA00022737"/>
    </source>
</evidence>
<sequence>MLVVERFGNFVLLLEALDRFKNIPILYVQKNGQALLAEGRILAENLVEAVGGSSTAAPSEKRNPQSPSRRSPTDTEGILKKSKTLSSEKLTAGAWAHKQANGLLDGSTKKQKTPSGGGGSNNSPLSASQRLQMDVKRERNPHRRSDWRPVRLFWKLLRVNKAFRSRKDDPTLFGLGGAVSSLSLLAEREHLRKLVADCIRRDDTDSLKKLQAVANIFERIPGLYSRALEFGSEESVRLLGRHPARPPSRSEFTLEGIRKMTRGLMEELLAGGELNPNLWVERSFTFQKHARNEVHNVTAKCFHPLLTVVLSLGKFDCAELLLDRSARVDVCECAADEESAFAIETQKRTEFETPEAARFFTFTSAEGSHSSGMTALHRLVWMLSSPLPSKTGGGGESGGVSAKETAAENRSKCLALLSRVVQLAREARSLDWMCRWYPEGWRRGGGGAMSTGGGSDRGPQAALNNQSQTSALGIACFYRDVEVAGVLLSEGARLNWPPSSDWRGVGGQVEPPLLMALQGEVGGERGDRGSEKAQEDEKEIGKAVSMLRERGASLVQVGVDRRTAVGLACVRYLQSVVESLLAFGAPVGQVNGVCARTPLAECLQAQKWNFARLLLSKGACPNEPSLLPKESENCPAEDVAQNFLPLQHEGSSLPLSRPVFVSPVQVLVWTLANKARQMQRYEAQGMEAGREERAKDSSQGIDVLKEMLDAGAVCDLQHASSDSVSASAAAASGGIPPSPPPRIFVPVSRYRLSSFSPLSAACFQKCSEIVSLLLQGGRADPNRVGIFNMGGSDRQRQRKVRPLSAAVAAVEFQAAPNPDRFAQSHGRLRGFGPGEFEKRAKFILGTWEGVMKPLMQAGATLTLTLGDSQRIRKKREGDELSHVSLSDSESSSSDSEIMSLSRLRQVPFGRRWGVPRKARVWLPQLMRHIDEEKREDRDLLLRLIRMLPFNTLKAASVESFSASPLLVACRIGWTDCVAALIERGIPVNRRSRVNGESALLAALRSRREDCESPHWDCVDLLLKGGASLQIDGGEALRHAVEAESERWVSCFIEKGASVLRKVPTKKLSKDAESDPDSDEQSRGRRVDRDSEESKEDDRKKSTLIDSPLDYARRKWESEDYKDKDVFLSLLKRLTLRSEQEKELIRESEREREGKASA</sequence>
<dbReference type="SUPFAM" id="SSF48403">
    <property type="entry name" value="Ankyrin repeat"/>
    <property type="match status" value="1"/>
</dbReference>
<dbReference type="PANTHER" id="PTHR24198:SF165">
    <property type="entry name" value="ANKYRIN REPEAT-CONTAINING PROTEIN-RELATED"/>
    <property type="match status" value="1"/>
</dbReference>
<accession>A0A0G4IA90</accession>
<name>A0A0G4IA90_9ALVE</name>
<protein>
    <submittedName>
        <fullName evidence="4">Uncharacterized protein</fullName>
    </submittedName>
</protein>
<dbReference type="InterPro" id="IPR002110">
    <property type="entry name" value="Ankyrin_rpt"/>
</dbReference>
<dbReference type="PANTHER" id="PTHR24198">
    <property type="entry name" value="ANKYRIN REPEAT AND PROTEIN KINASE DOMAIN-CONTAINING PROTEIN"/>
    <property type="match status" value="1"/>
</dbReference>
<gene>
    <name evidence="4" type="ORF">Cvel_2076</name>
</gene>
<feature type="compositionally biased region" description="Basic and acidic residues" evidence="3">
    <location>
        <begin position="1079"/>
        <end position="1088"/>
    </location>
</feature>
<dbReference type="VEuPathDB" id="CryptoDB:Cvel_2076"/>
<feature type="compositionally biased region" description="Basic and acidic residues" evidence="3">
    <location>
        <begin position="133"/>
        <end position="142"/>
    </location>
</feature>
<dbReference type="InterPro" id="IPR036770">
    <property type="entry name" value="Ankyrin_rpt-contain_sf"/>
</dbReference>
<feature type="region of interest" description="Disordered" evidence="3">
    <location>
        <begin position="101"/>
        <end position="142"/>
    </location>
</feature>
<evidence type="ECO:0000256" key="2">
    <source>
        <dbReference type="ARBA" id="ARBA00023043"/>
    </source>
</evidence>
<feature type="region of interest" description="Disordered" evidence="3">
    <location>
        <begin position="1138"/>
        <end position="1157"/>
    </location>
</feature>
<proteinExistence type="predicted"/>